<organism evidence="1 2">
    <name type="scientific">Micromonospora pallida</name>
    <dbReference type="NCBI Taxonomy" id="145854"/>
    <lineage>
        <taxon>Bacteria</taxon>
        <taxon>Bacillati</taxon>
        <taxon>Actinomycetota</taxon>
        <taxon>Actinomycetes</taxon>
        <taxon>Micromonosporales</taxon>
        <taxon>Micromonosporaceae</taxon>
        <taxon>Micromonospora</taxon>
    </lineage>
</organism>
<sequence>MSSAGVGAAADLAVDFEKRRAGRVDAGDLVAENLAALDAAGVTADALGDGGQRRQALRTVAQGCGATAFALGAALAAGRAEAVLHHAAVQLGLAERAYAVAVERVRQSGDAARQPGPQFAVARMRGSLDTMTALLDRQAGRAVGEDAAALAEACTAGIFLAAEAEAVVSAAYDLVGADAEGAARIGQLWHDLKATPAPVSGSLARELVGKAAVGIDPDETPRWV</sequence>
<dbReference type="InterPro" id="IPR036250">
    <property type="entry name" value="AcylCo_DH-like_C"/>
</dbReference>
<keyword evidence="2" id="KW-1185">Reference proteome</keyword>
<evidence type="ECO:0000313" key="1">
    <source>
        <dbReference type="EMBL" id="SCL17039.1"/>
    </source>
</evidence>
<name>A0A1C6RIN4_9ACTN</name>
<dbReference type="STRING" id="145854.GA0074692_0075"/>
<dbReference type="GO" id="GO:0016627">
    <property type="term" value="F:oxidoreductase activity, acting on the CH-CH group of donors"/>
    <property type="evidence" value="ECO:0007669"/>
    <property type="project" value="InterPro"/>
</dbReference>
<gene>
    <name evidence="1" type="ORF">GA0074692_0075</name>
</gene>
<dbReference type="Proteomes" id="UP000198959">
    <property type="component" value="Unassembled WGS sequence"/>
</dbReference>
<dbReference type="EMBL" id="FMHW01000002">
    <property type="protein sequence ID" value="SCL17039.1"/>
    <property type="molecule type" value="Genomic_DNA"/>
</dbReference>
<accession>A0A1C6RIN4</accession>
<protein>
    <submittedName>
        <fullName evidence="1">Acyl-CoA dehydrogenase, C-terminal domain</fullName>
    </submittedName>
</protein>
<dbReference type="SUPFAM" id="SSF47203">
    <property type="entry name" value="Acyl-CoA dehydrogenase C-terminal domain-like"/>
    <property type="match status" value="1"/>
</dbReference>
<reference evidence="2" key="1">
    <citation type="submission" date="2016-06" db="EMBL/GenBank/DDBJ databases">
        <authorList>
            <person name="Varghese N."/>
            <person name="Submissions Spin"/>
        </authorList>
    </citation>
    <scope>NUCLEOTIDE SEQUENCE [LARGE SCALE GENOMIC DNA]</scope>
    <source>
        <strain evidence="2">DSM 43817</strain>
    </source>
</reference>
<evidence type="ECO:0000313" key="2">
    <source>
        <dbReference type="Proteomes" id="UP000198959"/>
    </source>
</evidence>
<proteinExistence type="predicted"/>
<dbReference type="AlphaFoldDB" id="A0A1C6RIN4"/>
<dbReference type="Gene3D" id="1.20.140.10">
    <property type="entry name" value="Butyryl-CoA Dehydrogenase, subunit A, domain 3"/>
    <property type="match status" value="1"/>
</dbReference>